<name>A0A7W8BYF7_9BACT</name>
<evidence type="ECO:0000313" key="1">
    <source>
        <dbReference type="EMBL" id="MBB5142283.1"/>
    </source>
</evidence>
<dbReference type="EMBL" id="JACHGO010000001">
    <property type="protein sequence ID" value="MBB5142283.1"/>
    <property type="molecule type" value="Genomic_DNA"/>
</dbReference>
<organism evidence="1 2">
    <name type="scientific">Desulfovibrio intestinalis</name>
    <dbReference type="NCBI Taxonomy" id="58621"/>
    <lineage>
        <taxon>Bacteria</taxon>
        <taxon>Pseudomonadati</taxon>
        <taxon>Thermodesulfobacteriota</taxon>
        <taxon>Desulfovibrionia</taxon>
        <taxon>Desulfovibrionales</taxon>
        <taxon>Desulfovibrionaceae</taxon>
        <taxon>Desulfovibrio</taxon>
    </lineage>
</organism>
<sequence>MTQVQLDQTRLARLDDIAVAQSTSREAIINEALDSYLNDVSLLHAEVKAGRDSFTNGKAVPNEEVERYFSAKRADLKRMVVRK</sequence>
<accession>A0A7W8BYF7</accession>
<proteinExistence type="predicted"/>
<dbReference type="RefSeq" id="WP_183717623.1">
    <property type="nucleotide sequence ID" value="NZ_JACHGO010000001.1"/>
</dbReference>
<protein>
    <submittedName>
        <fullName evidence="1">Putative transcriptional regulator</fullName>
    </submittedName>
</protein>
<gene>
    <name evidence="1" type="ORF">HNQ38_000346</name>
</gene>
<dbReference type="Proteomes" id="UP000539075">
    <property type="component" value="Unassembled WGS sequence"/>
</dbReference>
<evidence type="ECO:0000313" key="2">
    <source>
        <dbReference type="Proteomes" id="UP000539075"/>
    </source>
</evidence>
<comment type="caution">
    <text evidence="1">The sequence shown here is derived from an EMBL/GenBank/DDBJ whole genome shotgun (WGS) entry which is preliminary data.</text>
</comment>
<reference evidence="1 2" key="1">
    <citation type="submission" date="2020-08" db="EMBL/GenBank/DDBJ databases">
        <title>Genomic Encyclopedia of Type Strains, Phase IV (KMG-IV): sequencing the most valuable type-strain genomes for metagenomic binning, comparative biology and taxonomic classification.</title>
        <authorList>
            <person name="Goeker M."/>
        </authorList>
    </citation>
    <scope>NUCLEOTIDE SEQUENCE [LARGE SCALE GENOMIC DNA]</scope>
    <source>
        <strain evidence="1 2">DSM 11275</strain>
    </source>
</reference>
<dbReference type="AlphaFoldDB" id="A0A7W8BYF7"/>
<keyword evidence="2" id="KW-1185">Reference proteome</keyword>